<dbReference type="EMBL" id="JABBGJ010000031">
    <property type="protein sequence ID" value="NMM01558.1"/>
    <property type="molecule type" value="Genomic_DNA"/>
</dbReference>
<accession>A0A848IGP3</accession>
<dbReference type="NCBIfam" id="TIGR03742">
    <property type="entry name" value="PRTRC_F"/>
    <property type="match status" value="1"/>
</dbReference>
<proteinExistence type="predicted"/>
<comment type="caution">
    <text evidence="1">The sequence shown here is derived from an EMBL/GenBank/DDBJ whole genome shotgun (WGS) entry which is preliminary data.</text>
</comment>
<sequence length="377" mass="43127">MLFDPASHGLGLADEPGVAWKSERPAVTRRRSAVDFLTLPAVSPEVPATAFLKWREPGKLTETIERHFRYGPLRAHDVRNPTSAGDAFQQAFFAWWGRQSNASFQRLTFLPVLMDSAAVVETLQFTDDGDNSDDPAPLFLAIEVPEENCYELSPGAGELRAAHPMLMRSVMETIRNASNRTLYLRDPEWFWSEYEVWYFDGDLPTDEEAREHLAERFDGPDEVESYLPSTVRAELAPEDVFFTGEMKDAKAFYKGALKGPELMRLRNRLKGRARRVCTALMDLQSLMAYCPKRSLMQFKYFSRNAYEACSLVWEHNRFTEEFVDIHFDDCGSNGATTYPGFIPFETNARAIRTQYEKWARAIRILQSLDTLLSLVSR</sequence>
<dbReference type="InterPro" id="IPR022283">
    <property type="entry name" value="PRTRC_protein-F"/>
</dbReference>
<gene>
    <name evidence="1" type="ORF">HHL24_26920</name>
</gene>
<organism evidence="1 2">
    <name type="scientific">Paraburkholderia polaris</name>
    <dbReference type="NCBI Taxonomy" id="2728848"/>
    <lineage>
        <taxon>Bacteria</taxon>
        <taxon>Pseudomonadati</taxon>
        <taxon>Pseudomonadota</taxon>
        <taxon>Betaproteobacteria</taxon>
        <taxon>Burkholderiales</taxon>
        <taxon>Burkholderiaceae</taxon>
        <taxon>Paraburkholderia</taxon>
    </lineage>
</organism>
<keyword evidence="2" id="KW-1185">Reference proteome</keyword>
<evidence type="ECO:0000313" key="2">
    <source>
        <dbReference type="Proteomes" id="UP000544134"/>
    </source>
</evidence>
<name>A0A848IGP3_9BURK</name>
<protein>
    <submittedName>
        <fullName evidence="1">PRTRC system protein F</fullName>
    </submittedName>
</protein>
<evidence type="ECO:0000313" key="1">
    <source>
        <dbReference type="EMBL" id="NMM01558.1"/>
    </source>
</evidence>
<dbReference type="AlphaFoldDB" id="A0A848IGP3"/>
<reference evidence="1 2" key="1">
    <citation type="submission" date="2020-04" db="EMBL/GenBank/DDBJ databases">
        <title>Paraburkholderia sp. RP-4-7 isolated from soil.</title>
        <authorList>
            <person name="Dahal R.H."/>
        </authorList>
    </citation>
    <scope>NUCLEOTIDE SEQUENCE [LARGE SCALE GENOMIC DNA]</scope>
    <source>
        <strain evidence="1 2">RP-4-7</strain>
    </source>
</reference>
<dbReference type="RefSeq" id="WP_169488386.1">
    <property type="nucleotide sequence ID" value="NZ_JABBGJ010000031.1"/>
</dbReference>
<dbReference type="Pfam" id="PF14456">
    <property type="entry name" value="alpha-hel2"/>
    <property type="match status" value="1"/>
</dbReference>
<dbReference type="Proteomes" id="UP000544134">
    <property type="component" value="Unassembled WGS sequence"/>
</dbReference>